<name>A0A5B8XKU7_9DELT</name>
<accession>A0A5B8XKU7</accession>
<dbReference type="PROSITE" id="PS50005">
    <property type="entry name" value="TPR"/>
    <property type="match status" value="1"/>
</dbReference>
<dbReference type="InterPro" id="IPR011990">
    <property type="entry name" value="TPR-like_helical_dom_sf"/>
</dbReference>
<keyword evidence="3" id="KW-1133">Transmembrane helix</keyword>
<dbReference type="SUPFAM" id="SSF48452">
    <property type="entry name" value="TPR-like"/>
    <property type="match status" value="1"/>
</dbReference>
<dbReference type="EMBL" id="CP042467">
    <property type="protein sequence ID" value="QED26430.1"/>
    <property type="molecule type" value="Genomic_DNA"/>
</dbReference>
<dbReference type="KEGG" id="bbae:FRD01_04035"/>
<reference evidence="6 7" key="1">
    <citation type="submission" date="2019-08" db="EMBL/GenBank/DDBJ databases">
        <authorList>
            <person name="Liang Q."/>
        </authorList>
    </citation>
    <scope>NUCLEOTIDE SEQUENCE [LARGE SCALE GENOMIC DNA]</scope>
    <source>
        <strain evidence="6 7">V1718</strain>
    </source>
</reference>
<gene>
    <name evidence="6" type="ORF">FRD01_04035</name>
</gene>
<feature type="repeat" description="TPR" evidence="1">
    <location>
        <begin position="65"/>
        <end position="98"/>
    </location>
</feature>
<sequence>MLMNMRKSLCSALLLVFLVPTLAFAQQDLEKAKEAFGEGKSAYDNEDYATAAAKFVEAYEYSDRPELLYNVGLAYQGAGELPEAEKYFQRYLKELPNARNADEVVNLVIDIQQEIAASYGTLEISANKTAQVFLTGESAASCQTPCSLVLKAGKYDFVARADGSLDTPFSVQLSGGKVEKKDITLNEKAVMGYLALESDRSASILINGESRGQLPLSTPLELAPGSYQVQLNTARDVSWSGDVTVKPDQTLALNVPLEHNVSAAAGSSWKRQASIALGVGAIGFGVGGMFMGMQAQDTFDRLGAQEASRGFVDPDLKASGESQASTANILYGVAGGVLLGAVGLFVWDFLDSGAEEEIPASEPPPEPDSDSSEPAGEVELL</sequence>
<evidence type="ECO:0000256" key="2">
    <source>
        <dbReference type="SAM" id="MobiDB-lite"/>
    </source>
</evidence>
<keyword evidence="3" id="KW-0472">Membrane</keyword>
<protein>
    <submittedName>
        <fullName evidence="6">PEGA domain-containing protein</fullName>
    </submittedName>
</protein>
<dbReference type="InterPro" id="IPR013229">
    <property type="entry name" value="PEGA"/>
</dbReference>
<evidence type="ECO:0000256" key="1">
    <source>
        <dbReference type="PROSITE-ProRule" id="PRU00339"/>
    </source>
</evidence>
<proteinExistence type="predicted"/>
<evidence type="ECO:0000259" key="5">
    <source>
        <dbReference type="Pfam" id="PF08308"/>
    </source>
</evidence>
<organism evidence="6 7">
    <name type="scientific">Microvenator marinus</name>
    <dbReference type="NCBI Taxonomy" id="2600177"/>
    <lineage>
        <taxon>Bacteria</taxon>
        <taxon>Deltaproteobacteria</taxon>
        <taxon>Bradymonadales</taxon>
        <taxon>Microvenatoraceae</taxon>
        <taxon>Microvenator</taxon>
    </lineage>
</organism>
<evidence type="ECO:0000256" key="3">
    <source>
        <dbReference type="SAM" id="Phobius"/>
    </source>
</evidence>
<keyword evidence="1" id="KW-0802">TPR repeat</keyword>
<dbReference type="AlphaFoldDB" id="A0A5B8XKU7"/>
<evidence type="ECO:0000313" key="6">
    <source>
        <dbReference type="EMBL" id="QED26430.1"/>
    </source>
</evidence>
<dbReference type="InterPro" id="IPR019734">
    <property type="entry name" value="TPR_rpt"/>
</dbReference>
<dbReference type="OrthoDB" id="9800913at2"/>
<evidence type="ECO:0000313" key="7">
    <source>
        <dbReference type="Proteomes" id="UP000321595"/>
    </source>
</evidence>
<feature type="chain" id="PRO_5022731750" evidence="4">
    <location>
        <begin position="26"/>
        <end position="381"/>
    </location>
</feature>
<keyword evidence="7" id="KW-1185">Reference proteome</keyword>
<dbReference type="Gene3D" id="1.25.40.10">
    <property type="entry name" value="Tetratricopeptide repeat domain"/>
    <property type="match status" value="1"/>
</dbReference>
<feature type="signal peptide" evidence="4">
    <location>
        <begin position="1"/>
        <end position="25"/>
    </location>
</feature>
<dbReference type="Pfam" id="PF08308">
    <property type="entry name" value="PEGA"/>
    <property type="match status" value="1"/>
</dbReference>
<dbReference type="Proteomes" id="UP000321595">
    <property type="component" value="Chromosome"/>
</dbReference>
<feature type="transmembrane region" description="Helical" evidence="3">
    <location>
        <begin position="329"/>
        <end position="350"/>
    </location>
</feature>
<feature type="compositionally biased region" description="Acidic residues" evidence="2">
    <location>
        <begin position="355"/>
        <end position="371"/>
    </location>
</feature>
<keyword evidence="3" id="KW-0812">Transmembrane</keyword>
<feature type="compositionally biased region" description="Low complexity" evidence="2">
    <location>
        <begin position="372"/>
        <end position="381"/>
    </location>
</feature>
<feature type="region of interest" description="Disordered" evidence="2">
    <location>
        <begin position="355"/>
        <end position="381"/>
    </location>
</feature>
<keyword evidence="4" id="KW-0732">Signal</keyword>
<feature type="domain" description="PEGA" evidence="5">
    <location>
        <begin position="202"/>
        <end position="259"/>
    </location>
</feature>
<evidence type="ECO:0000256" key="4">
    <source>
        <dbReference type="SAM" id="SignalP"/>
    </source>
</evidence>